<dbReference type="EnsemblMetazoa" id="MESCA012685-RA">
    <property type="protein sequence ID" value="MESCA012685-PA"/>
    <property type="gene ID" value="MESCA012685"/>
</dbReference>
<dbReference type="HOGENOM" id="CLU_1536312_0_0_1"/>
<keyword evidence="15" id="KW-1185">Reference proteome</keyword>
<feature type="compositionally biased region" description="Low complexity" evidence="12">
    <location>
        <begin position="158"/>
        <end position="169"/>
    </location>
</feature>
<evidence type="ECO:0000256" key="7">
    <source>
        <dbReference type="ARBA" id="ARBA00022989"/>
    </source>
</evidence>
<comment type="subcellular location">
    <subcellularLocation>
        <location evidence="1">Endoplasmic reticulum membrane</location>
        <topology evidence="1">Single-pass type I membrane protein</topology>
    </subcellularLocation>
</comment>
<sequence length="175" mass="19909">DYFVQNFSAVTYNREVQPGVEATVSYQFLPSEQFAGRPFGLNIALNYKDFKGQHYVEHVFNETVFITEIDEGLDGETFFLYVLMAGVVVLLLVLGQQYLVGNKGKRPRSTTQKKIELGTTDKGNVDYDWLPEETLRALKPPKGSKSPKAKNTPKLTKRQSSWKSSQQSPRQRKVK</sequence>
<accession>T1H7E8</accession>
<keyword evidence="5" id="KW-0732">Signal</keyword>
<feature type="transmembrane region" description="Helical" evidence="13">
    <location>
        <begin position="78"/>
        <end position="100"/>
    </location>
</feature>
<dbReference type="Pfam" id="PF03896">
    <property type="entry name" value="TRAP_alpha"/>
    <property type="match status" value="1"/>
</dbReference>
<evidence type="ECO:0000256" key="13">
    <source>
        <dbReference type="SAM" id="Phobius"/>
    </source>
</evidence>
<dbReference type="Proteomes" id="UP000015102">
    <property type="component" value="Unassembled WGS sequence"/>
</dbReference>
<dbReference type="GO" id="GO:0005789">
    <property type="term" value="C:endoplasmic reticulum membrane"/>
    <property type="evidence" value="ECO:0007669"/>
    <property type="project" value="UniProtKB-SubCell"/>
</dbReference>
<proteinExistence type="inferred from homology"/>
<evidence type="ECO:0000256" key="2">
    <source>
        <dbReference type="ARBA" id="ARBA00006776"/>
    </source>
</evidence>
<evidence type="ECO:0000256" key="6">
    <source>
        <dbReference type="ARBA" id="ARBA00022824"/>
    </source>
</evidence>
<evidence type="ECO:0000313" key="15">
    <source>
        <dbReference type="Proteomes" id="UP000015102"/>
    </source>
</evidence>
<keyword evidence="4 13" id="KW-0812">Transmembrane</keyword>
<evidence type="ECO:0000256" key="10">
    <source>
        <dbReference type="ARBA" id="ARBA00025854"/>
    </source>
</evidence>
<dbReference type="InterPro" id="IPR005595">
    <property type="entry name" value="TRAP_alpha"/>
</dbReference>
<evidence type="ECO:0000256" key="5">
    <source>
        <dbReference type="ARBA" id="ARBA00022729"/>
    </source>
</evidence>
<dbReference type="PANTHER" id="PTHR12924">
    <property type="entry name" value="TRANSLOCON-ASSOCIATED PROTEIN, ALPHA SUBUNIT"/>
    <property type="match status" value="1"/>
</dbReference>
<evidence type="ECO:0000256" key="1">
    <source>
        <dbReference type="ARBA" id="ARBA00004115"/>
    </source>
</evidence>
<keyword evidence="8 13" id="KW-0472">Membrane</keyword>
<dbReference type="STRING" id="36166.T1H7E8"/>
<reference evidence="15" key="1">
    <citation type="submission" date="2013-02" db="EMBL/GenBank/DDBJ databases">
        <authorList>
            <person name="Hughes D."/>
        </authorList>
    </citation>
    <scope>NUCLEOTIDE SEQUENCE</scope>
    <source>
        <strain>Durham</strain>
        <strain evidence="15">NC isolate 2 -- Noor lab</strain>
    </source>
</reference>
<evidence type="ECO:0000256" key="8">
    <source>
        <dbReference type="ARBA" id="ARBA00023136"/>
    </source>
</evidence>
<dbReference type="PANTHER" id="PTHR12924:SF0">
    <property type="entry name" value="TRANSLOCON-ASSOCIATED PROTEIN SUBUNIT ALPHA"/>
    <property type="match status" value="1"/>
</dbReference>
<evidence type="ECO:0000256" key="4">
    <source>
        <dbReference type="ARBA" id="ARBA00022692"/>
    </source>
</evidence>
<evidence type="ECO:0000256" key="11">
    <source>
        <dbReference type="ARBA" id="ARBA00031071"/>
    </source>
</evidence>
<dbReference type="OMA" id="HFVQPAD"/>
<evidence type="ECO:0000256" key="9">
    <source>
        <dbReference type="ARBA" id="ARBA00025620"/>
    </source>
</evidence>
<feature type="region of interest" description="Disordered" evidence="12">
    <location>
        <begin position="136"/>
        <end position="175"/>
    </location>
</feature>
<protein>
    <recommendedName>
        <fullName evidence="3">Translocon-associated protein subunit alpha</fullName>
    </recommendedName>
    <alternativeName>
        <fullName evidence="11">Signal sequence receptor subunit alpha</fullName>
    </alternativeName>
</protein>
<feature type="compositionally biased region" description="Low complexity" evidence="12">
    <location>
        <begin position="140"/>
        <end position="150"/>
    </location>
</feature>
<comment type="similarity">
    <text evidence="2">Belongs to the TRAP-alpha family.</text>
</comment>
<name>T1H7E8_MEGSC</name>
<comment type="function">
    <text evidence="9">TRAP proteins are part of a complex whose function is to bind calcium to the ER membrane and thereby regulate the retention of ER resident proteins. May be involved in the recycling of the translocation apparatus after completion of the translocation process or may function as a membrane-bound chaperone facilitating folding of translocated proteins.</text>
</comment>
<evidence type="ECO:0000256" key="12">
    <source>
        <dbReference type="SAM" id="MobiDB-lite"/>
    </source>
</evidence>
<comment type="subunit">
    <text evidence="10">Heterotetramer of TRAP-alpha, TRAP-beta, TRAP-delta and TRAP-gamma. Interacts with palmitoylated calnexin (CALX), the interaction is required for efficient folding of glycosylated proteins.</text>
</comment>
<keyword evidence="7 13" id="KW-1133">Transmembrane helix</keyword>
<reference evidence="14" key="2">
    <citation type="submission" date="2015-06" db="UniProtKB">
        <authorList>
            <consortium name="EnsemblMetazoa"/>
        </authorList>
    </citation>
    <scope>IDENTIFICATION</scope>
</reference>
<evidence type="ECO:0000313" key="14">
    <source>
        <dbReference type="EnsemblMetazoa" id="MESCA012685-PA"/>
    </source>
</evidence>
<keyword evidence="6" id="KW-0256">Endoplasmic reticulum</keyword>
<evidence type="ECO:0000256" key="3">
    <source>
        <dbReference type="ARBA" id="ARBA00020280"/>
    </source>
</evidence>
<dbReference type="AlphaFoldDB" id="T1H7E8"/>
<organism evidence="14 15">
    <name type="scientific">Megaselia scalaris</name>
    <name type="common">Humpbacked fly</name>
    <name type="synonym">Phora scalaris</name>
    <dbReference type="NCBI Taxonomy" id="36166"/>
    <lineage>
        <taxon>Eukaryota</taxon>
        <taxon>Metazoa</taxon>
        <taxon>Ecdysozoa</taxon>
        <taxon>Arthropoda</taxon>
        <taxon>Hexapoda</taxon>
        <taxon>Insecta</taxon>
        <taxon>Pterygota</taxon>
        <taxon>Neoptera</taxon>
        <taxon>Endopterygota</taxon>
        <taxon>Diptera</taxon>
        <taxon>Brachycera</taxon>
        <taxon>Muscomorpha</taxon>
        <taxon>Platypezoidea</taxon>
        <taxon>Phoridae</taxon>
        <taxon>Megaseliini</taxon>
        <taxon>Megaselia</taxon>
    </lineage>
</organism>